<accession>A0ABD3DKM6</accession>
<proteinExistence type="predicted"/>
<keyword evidence="2" id="KW-1185">Reference proteome</keyword>
<dbReference type="Proteomes" id="UP001632038">
    <property type="component" value="Unassembled WGS sequence"/>
</dbReference>
<sequence length="58" mass="6307">MTRWTSALNLAKPISGRPGIGTKINVKLGDDKDVSLQDKQLISQDFKLSMSRSSGCGR</sequence>
<name>A0ABD3DKM6_9LAMI</name>
<protein>
    <submittedName>
        <fullName evidence="1">Uncharacterized protein</fullName>
    </submittedName>
</protein>
<dbReference type="AlphaFoldDB" id="A0ABD3DKM6"/>
<evidence type="ECO:0000313" key="1">
    <source>
        <dbReference type="EMBL" id="KAL3642855.1"/>
    </source>
</evidence>
<dbReference type="EMBL" id="JAVIJP010000016">
    <property type="protein sequence ID" value="KAL3642855.1"/>
    <property type="molecule type" value="Genomic_DNA"/>
</dbReference>
<organism evidence="1 2">
    <name type="scientific">Castilleja foliolosa</name>
    <dbReference type="NCBI Taxonomy" id="1961234"/>
    <lineage>
        <taxon>Eukaryota</taxon>
        <taxon>Viridiplantae</taxon>
        <taxon>Streptophyta</taxon>
        <taxon>Embryophyta</taxon>
        <taxon>Tracheophyta</taxon>
        <taxon>Spermatophyta</taxon>
        <taxon>Magnoliopsida</taxon>
        <taxon>eudicotyledons</taxon>
        <taxon>Gunneridae</taxon>
        <taxon>Pentapetalae</taxon>
        <taxon>asterids</taxon>
        <taxon>lamiids</taxon>
        <taxon>Lamiales</taxon>
        <taxon>Orobanchaceae</taxon>
        <taxon>Pedicularideae</taxon>
        <taxon>Castillejinae</taxon>
        <taxon>Castilleja</taxon>
    </lineage>
</organism>
<gene>
    <name evidence="1" type="ORF">CASFOL_013670</name>
</gene>
<reference evidence="2" key="1">
    <citation type="journal article" date="2024" name="IScience">
        <title>Strigolactones Initiate the Formation of Haustorium-like Structures in Castilleja.</title>
        <authorList>
            <person name="Buerger M."/>
            <person name="Peterson D."/>
            <person name="Chory J."/>
        </authorList>
    </citation>
    <scope>NUCLEOTIDE SEQUENCE [LARGE SCALE GENOMIC DNA]</scope>
</reference>
<comment type="caution">
    <text evidence="1">The sequence shown here is derived from an EMBL/GenBank/DDBJ whole genome shotgun (WGS) entry which is preliminary data.</text>
</comment>
<evidence type="ECO:0000313" key="2">
    <source>
        <dbReference type="Proteomes" id="UP001632038"/>
    </source>
</evidence>